<dbReference type="CDD" id="cd00038">
    <property type="entry name" value="CAP_ED"/>
    <property type="match status" value="1"/>
</dbReference>
<dbReference type="PROSITE" id="PS50042">
    <property type="entry name" value="CNMP_BINDING_3"/>
    <property type="match status" value="1"/>
</dbReference>
<keyword evidence="7" id="KW-1185">Reference proteome</keyword>
<dbReference type="KEGG" id="eio:H9L01_05650"/>
<dbReference type="Pfam" id="PF00027">
    <property type="entry name" value="cNMP_binding"/>
    <property type="match status" value="1"/>
</dbReference>
<dbReference type="Gene3D" id="1.10.10.10">
    <property type="entry name" value="Winged helix-like DNA-binding domain superfamily/Winged helix DNA-binding domain"/>
    <property type="match status" value="1"/>
</dbReference>
<dbReference type="SUPFAM" id="SSF46785">
    <property type="entry name" value="Winged helix' DNA-binding domain"/>
    <property type="match status" value="1"/>
</dbReference>
<evidence type="ECO:0000313" key="7">
    <source>
        <dbReference type="Proteomes" id="UP000515928"/>
    </source>
</evidence>
<dbReference type="InterPro" id="IPR014710">
    <property type="entry name" value="RmlC-like_jellyroll"/>
</dbReference>
<dbReference type="PANTHER" id="PTHR24567">
    <property type="entry name" value="CRP FAMILY TRANSCRIPTIONAL REGULATORY PROTEIN"/>
    <property type="match status" value="1"/>
</dbReference>
<keyword evidence="3" id="KW-0804">Transcription</keyword>
<dbReference type="SUPFAM" id="SSF51206">
    <property type="entry name" value="cAMP-binding domain-like"/>
    <property type="match status" value="1"/>
</dbReference>
<keyword evidence="1" id="KW-0805">Transcription regulation</keyword>
<proteinExistence type="predicted"/>
<reference evidence="6 7" key="1">
    <citation type="submission" date="2020-08" db="EMBL/GenBank/DDBJ databases">
        <title>Genome sequence of Erysipelothrix inopinata DSM 15511T.</title>
        <authorList>
            <person name="Hyun D.-W."/>
            <person name="Bae J.-W."/>
        </authorList>
    </citation>
    <scope>NUCLEOTIDE SEQUENCE [LARGE SCALE GENOMIC DNA]</scope>
    <source>
        <strain evidence="6 7">DSM 15511</strain>
    </source>
</reference>
<dbReference type="SMART" id="SM00100">
    <property type="entry name" value="cNMP"/>
    <property type="match status" value="1"/>
</dbReference>
<dbReference type="Gene3D" id="2.60.120.10">
    <property type="entry name" value="Jelly Rolls"/>
    <property type="match status" value="1"/>
</dbReference>
<dbReference type="PROSITE" id="PS51063">
    <property type="entry name" value="HTH_CRP_2"/>
    <property type="match status" value="1"/>
</dbReference>
<dbReference type="InterPro" id="IPR018490">
    <property type="entry name" value="cNMP-bd_dom_sf"/>
</dbReference>
<dbReference type="InterPro" id="IPR036388">
    <property type="entry name" value="WH-like_DNA-bd_sf"/>
</dbReference>
<dbReference type="InterPro" id="IPR036390">
    <property type="entry name" value="WH_DNA-bd_sf"/>
</dbReference>
<dbReference type="AlphaFoldDB" id="A0A7G9RWA2"/>
<dbReference type="PRINTS" id="PR00034">
    <property type="entry name" value="HTHCRP"/>
</dbReference>
<dbReference type="Proteomes" id="UP000515928">
    <property type="component" value="Chromosome"/>
</dbReference>
<dbReference type="PANTHER" id="PTHR24567:SF28">
    <property type="entry name" value="LISTERIOLYSIN REGULATORY PROTEIN"/>
    <property type="match status" value="1"/>
</dbReference>
<evidence type="ECO:0000313" key="6">
    <source>
        <dbReference type="EMBL" id="QNN59877.1"/>
    </source>
</evidence>
<accession>A0A7G9RWA2</accession>
<dbReference type="GO" id="GO:0003677">
    <property type="term" value="F:DNA binding"/>
    <property type="evidence" value="ECO:0007669"/>
    <property type="project" value="UniProtKB-KW"/>
</dbReference>
<dbReference type="GO" id="GO:0003700">
    <property type="term" value="F:DNA-binding transcription factor activity"/>
    <property type="evidence" value="ECO:0007669"/>
    <property type="project" value="TreeGrafter"/>
</dbReference>
<feature type="domain" description="HTH crp-type" evidence="5">
    <location>
        <begin position="151"/>
        <end position="218"/>
    </location>
</feature>
<sequence length="226" mass="25801">MSSCNHKPKSCVEIVPIFDGLNADELMEIVNIAHAKRFEKGTMIYSMGDINHALYVLYEGKIKITRTNSSGKEQVIRVLGPGEFLGEFALFSEMELNENAEVIETATVCVIQSDEFRKMVEKHPSISFKIFDVLSRRLEKAEQTIEDISLKSVNQRISEMLLKLFDEEDTVKLPMNKGDIASQLGMSKESFSRKLTELENMGIIKQRPQKMIHLKDRSNLERLLES</sequence>
<gene>
    <name evidence="6" type="ORF">H9L01_05650</name>
</gene>
<dbReference type="SMART" id="SM00419">
    <property type="entry name" value="HTH_CRP"/>
    <property type="match status" value="1"/>
</dbReference>
<dbReference type="GO" id="GO:0005829">
    <property type="term" value="C:cytosol"/>
    <property type="evidence" value="ECO:0007669"/>
    <property type="project" value="TreeGrafter"/>
</dbReference>
<feature type="domain" description="Cyclic nucleotide-binding" evidence="4">
    <location>
        <begin position="17"/>
        <end position="137"/>
    </location>
</feature>
<dbReference type="RefSeq" id="WP_187533011.1">
    <property type="nucleotide sequence ID" value="NZ_CBCSHU010000002.1"/>
</dbReference>
<organism evidence="6 7">
    <name type="scientific">Erysipelothrix inopinata</name>
    <dbReference type="NCBI Taxonomy" id="225084"/>
    <lineage>
        <taxon>Bacteria</taxon>
        <taxon>Bacillati</taxon>
        <taxon>Bacillota</taxon>
        <taxon>Erysipelotrichia</taxon>
        <taxon>Erysipelotrichales</taxon>
        <taxon>Erysipelotrichaceae</taxon>
        <taxon>Erysipelothrix</taxon>
    </lineage>
</organism>
<evidence type="ECO:0000259" key="5">
    <source>
        <dbReference type="PROSITE" id="PS51063"/>
    </source>
</evidence>
<dbReference type="InterPro" id="IPR000595">
    <property type="entry name" value="cNMP-bd_dom"/>
</dbReference>
<name>A0A7G9RWA2_9FIRM</name>
<evidence type="ECO:0000256" key="1">
    <source>
        <dbReference type="ARBA" id="ARBA00023015"/>
    </source>
</evidence>
<evidence type="ECO:0000256" key="3">
    <source>
        <dbReference type="ARBA" id="ARBA00023163"/>
    </source>
</evidence>
<dbReference type="InterPro" id="IPR050397">
    <property type="entry name" value="Env_Response_Regulators"/>
</dbReference>
<keyword evidence="2" id="KW-0238">DNA-binding</keyword>
<dbReference type="Pfam" id="PF13545">
    <property type="entry name" value="HTH_Crp_2"/>
    <property type="match status" value="1"/>
</dbReference>
<evidence type="ECO:0000256" key="2">
    <source>
        <dbReference type="ARBA" id="ARBA00023125"/>
    </source>
</evidence>
<dbReference type="EMBL" id="CP060715">
    <property type="protein sequence ID" value="QNN59877.1"/>
    <property type="molecule type" value="Genomic_DNA"/>
</dbReference>
<dbReference type="InterPro" id="IPR012318">
    <property type="entry name" value="HTH_CRP"/>
</dbReference>
<protein>
    <submittedName>
        <fullName evidence="6">Crp/Fnr family transcriptional regulator</fullName>
    </submittedName>
</protein>
<evidence type="ECO:0000259" key="4">
    <source>
        <dbReference type="PROSITE" id="PS50042"/>
    </source>
</evidence>